<feature type="domain" description="PDZ" evidence="6">
    <location>
        <begin position="278"/>
        <end position="342"/>
    </location>
</feature>
<dbReference type="SUPFAM" id="SSF50494">
    <property type="entry name" value="Trypsin-like serine proteases"/>
    <property type="match status" value="1"/>
</dbReference>
<evidence type="ECO:0000256" key="5">
    <source>
        <dbReference type="SAM" id="Phobius"/>
    </source>
</evidence>
<comment type="similarity">
    <text evidence="1">Belongs to the peptidase S1C family.</text>
</comment>
<organism evidence="7 8">
    <name type="scientific">Candidatus Muproteobacteria bacterium RIFCSPLOWO2_01_FULL_60_18</name>
    <dbReference type="NCBI Taxonomy" id="1817768"/>
    <lineage>
        <taxon>Bacteria</taxon>
        <taxon>Pseudomonadati</taxon>
        <taxon>Pseudomonadota</taxon>
        <taxon>Candidatus Muproteobacteria</taxon>
    </lineage>
</organism>
<evidence type="ECO:0000313" key="8">
    <source>
        <dbReference type="Proteomes" id="UP000179037"/>
    </source>
</evidence>
<dbReference type="Gene3D" id="2.30.42.10">
    <property type="match status" value="1"/>
</dbReference>
<keyword evidence="5" id="KW-0812">Transmembrane</keyword>
<reference evidence="7 8" key="1">
    <citation type="journal article" date="2016" name="Nat. Commun.">
        <title>Thousands of microbial genomes shed light on interconnected biogeochemical processes in an aquifer system.</title>
        <authorList>
            <person name="Anantharaman K."/>
            <person name="Brown C.T."/>
            <person name="Hug L.A."/>
            <person name="Sharon I."/>
            <person name="Castelle C.J."/>
            <person name="Probst A.J."/>
            <person name="Thomas B.C."/>
            <person name="Singh A."/>
            <person name="Wilkins M.J."/>
            <person name="Karaoz U."/>
            <person name="Brodie E.L."/>
            <person name="Williams K.H."/>
            <person name="Hubbard S.S."/>
            <person name="Banfield J.F."/>
        </authorList>
    </citation>
    <scope>NUCLEOTIDE SEQUENCE [LARGE SCALE GENOMIC DNA]</scope>
</reference>
<name>A0A1F6U058_9PROT</name>
<evidence type="ECO:0000256" key="4">
    <source>
        <dbReference type="ARBA" id="ARBA00022825"/>
    </source>
</evidence>
<feature type="non-terminal residue" evidence="7">
    <location>
        <position position="359"/>
    </location>
</feature>
<dbReference type="GO" id="GO:0004252">
    <property type="term" value="F:serine-type endopeptidase activity"/>
    <property type="evidence" value="ECO:0007669"/>
    <property type="project" value="InterPro"/>
</dbReference>
<evidence type="ECO:0000256" key="1">
    <source>
        <dbReference type="ARBA" id="ARBA00010541"/>
    </source>
</evidence>
<keyword evidence="5" id="KW-1133">Transmembrane helix</keyword>
<evidence type="ECO:0000256" key="2">
    <source>
        <dbReference type="ARBA" id="ARBA00022670"/>
    </source>
</evidence>
<comment type="caution">
    <text evidence="7">The sequence shown here is derived from an EMBL/GenBank/DDBJ whole genome shotgun (WGS) entry which is preliminary data.</text>
</comment>
<keyword evidence="4" id="KW-0720">Serine protease</keyword>
<dbReference type="InterPro" id="IPR036034">
    <property type="entry name" value="PDZ_sf"/>
</dbReference>
<keyword evidence="3" id="KW-0378">Hydrolase</keyword>
<feature type="transmembrane region" description="Helical" evidence="5">
    <location>
        <begin position="7"/>
        <end position="28"/>
    </location>
</feature>
<proteinExistence type="inferred from homology"/>
<evidence type="ECO:0000256" key="3">
    <source>
        <dbReference type="ARBA" id="ARBA00022801"/>
    </source>
</evidence>
<dbReference type="STRING" id="1817768.A3A87_02795"/>
<sequence length="359" mass="37851">MISRHTLSYLAQAVILGLAIAFVVMYFWPEIAGQDAPTVEIRQTAPETSKRPANGPYSYAQAVDRASPAVVNINTAKVVTVKPHPFLNDPVFRQFFGNPDNLITPRKRVETSLGSGVIMSAQGYILTNHHVIQGAEAIQVSLQDGRMVQAKVVGSDPETDVAVLKIDLEKLPVITLGHSDHLRVGDVVLAIGNPFGVGQTVTMGIVSATGRNKLGINTFENFIQTDAAINPGNSGGALIDAEGNLVGINTAIFSRSGGNQGIGFAIPTSLAQNVMEEILEHGRPLRGWLGIEAQVITPQIARALDLENTTGVVVVGVVRGGPAHSAGLQPRDVLVAIDGKKIAEAREALLAISGHKPGG</sequence>
<dbReference type="GO" id="GO:0006508">
    <property type="term" value="P:proteolysis"/>
    <property type="evidence" value="ECO:0007669"/>
    <property type="project" value="UniProtKB-KW"/>
</dbReference>
<dbReference type="Pfam" id="PF13365">
    <property type="entry name" value="Trypsin_2"/>
    <property type="match status" value="1"/>
</dbReference>
<dbReference type="FunFam" id="2.40.10.10:FF:000001">
    <property type="entry name" value="Periplasmic serine protease DegS"/>
    <property type="match status" value="1"/>
</dbReference>
<protein>
    <recommendedName>
        <fullName evidence="6">PDZ domain-containing protein</fullName>
    </recommendedName>
</protein>
<accession>A0A1F6U058</accession>
<dbReference type="Proteomes" id="UP000179037">
    <property type="component" value="Unassembled WGS sequence"/>
</dbReference>
<dbReference type="AlphaFoldDB" id="A0A1F6U058"/>
<dbReference type="Gene3D" id="2.40.10.120">
    <property type="match status" value="1"/>
</dbReference>
<dbReference type="InterPro" id="IPR009003">
    <property type="entry name" value="Peptidase_S1_PA"/>
</dbReference>
<dbReference type="SUPFAM" id="SSF50156">
    <property type="entry name" value="PDZ domain-like"/>
    <property type="match status" value="1"/>
</dbReference>
<dbReference type="PANTHER" id="PTHR22939">
    <property type="entry name" value="SERINE PROTEASE FAMILY S1C HTRA-RELATED"/>
    <property type="match status" value="1"/>
</dbReference>
<keyword evidence="2" id="KW-0645">Protease</keyword>
<dbReference type="InterPro" id="IPR001478">
    <property type="entry name" value="PDZ"/>
</dbReference>
<evidence type="ECO:0000259" key="6">
    <source>
        <dbReference type="PROSITE" id="PS50106"/>
    </source>
</evidence>
<dbReference type="PROSITE" id="PS50106">
    <property type="entry name" value="PDZ"/>
    <property type="match status" value="1"/>
</dbReference>
<gene>
    <name evidence="7" type="ORF">A3A87_02795</name>
</gene>
<keyword evidence="5" id="KW-0472">Membrane</keyword>
<dbReference type="InterPro" id="IPR001940">
    <property type="entry name" value="Peptidase_S1C"/>
</dbReference>
<dbReference type="PRINTS" id="PR00834">
    <property type="entry name" value="PROTEASES2C"/>
</dbReference>
<evidence type="ECO:0000313" key="7">
    <source>
        <dbReference type="EMBL" id="OGI50712.1"/>
    </source>
</evidence>
<dbReference type="Pfam" id="PF13180">
    <property type="entry name" value="PDZ_2"/>
    <property type="match status" value="1"/>
</dbReference>
<dbReference type="PANTHER" id="PTHR22939:SF129">
    <property type="entry name" value="SERINE PROTEASE HTRA2, MITOCHONDRIAL"/>
    <property type="match status" value="1"/>
</dbReference>
<dbReference type="EMBL" id="MFTC01000062">
    <property type="protein sequence ID" value="OGI50712.1"/>
    <property type="molecule type" value="Genomic_DNA"/>
</dbReference>